<name>A0A8C5SC26_LATLA</name>
<keyword evidence="4" id="KW-1185">Reference proteome</keyword>
<dbReference type="InterPro" id="IPR001611">
    <property type="entry name" value="Leu-rich_rpt"/>
</dbReference>
<protein>
    <submittedName>
        <fullName evidence="3">Uncharacterized protein</fullName>
    </submittedName>
</protein>
<evidence type="ECO:0000256" key="2">
    <source>
        <dbReference type="ARBA" id="ARBA00022737"/>
    </source>
</evidence>
<proteinExistence type="predicted"/>
<dbReference type="PROSITE" id="PS51450">
    <property type="entry name" value="LRR"/>
    <property type="match status" value="3"/>
</dbReference>
<dbReference type="GeneTree" id="ENSGT00910000144283"/>
<accession>A0A8C5SC26</accession>
<reference evidence="3" key="2">
    <citation type="submission" date="2025-09" db="UniProtKB">
        <authorList>
            <consortium name="Ensembl"/>
        </authorList>
    </citation>
    <scope>IDENTIFICATION</scope>
</reference>
<keyword evidence="2" id="KW-0677">Repeat</keyword>
<dbReference type="InterPro" id="IPR050576">
    <property type="entry name" value="Cilia_flagella_integrity"/>
</dbReference>
<dbReference type="PANTHER" id="PTHR45973">
    <property type="entry name" value="PROTEIN PHOSPHATASE 1 REGULATORY SUBUNIT SDS22-RELATED"/>
    <property type="match status" value="1"/>
</dbReference>
<dbReference type="Gene3D" id="3.80.10.10">
    <property type="entry name" value="Ribonuclease Inhibitor"/>
    <property type="match status" value="1"/>
</dbReference>
<dbReference type="Proteomes" id="UP000694406">
    <property type="component" value="Unplaced"/>
</dbReference>
<dbReference type="Ensembl" id="ENSLLTT00000016128.1">
    <property type="protein sequence ID" value="ENSLLTP00000015527.1"/>
    <property type="gene ID" value="ENSLLTG00000011853.1"/>
</dbReference>
<reference evidence="3" key="1">
    <citation type="submission" date="2025-08" db="UniProtKB">
        <authorList>
            <consortium name="Ensembl"/>
        </authorList>
    </citation>
    <scope>IDENTIFICATION</scope>
</reference>
<dbReference type="PANTHER" id="PTHR45973:SF2">
    <property type="entry name" value="CENTROSOMAL PROTEIN OF 97 KDA"/>
    <property type="match status" value="1"/>
</dbReference>
<dbReference type="GO" id="GO:1902018">
    <property type="term" value="P:negative regulation of cilium assembly"/>
    <property type="evidence" value="ECO:0007669"/>
    <property type="project" value="TreeGrafter"/>
</dbReference>
<dbReference type="Pfam" id="PF13855">
    <property type="entry name" value="LRR_8"/>
    <property type="match status" value="1"/>
</dbReference>
<dbReference type="GO" id="GO:0005813">
    <property type="term" value="C:centrosome"/>
    <property type="evidence" value="ECO:0007669"/>
    <property type="project" value="TreeGrafter"/>
</dbReference>
<evidence type="ECO:0000313" key="3">
    <source>
        <dbReference type="Ensembl" id="ENSLLTP00000015527.1"/>
    </source>
</evidence>
<evidence type="ECO:0000256" key="1">
    <source>
        <dbReference type="ARBA" id="ARBA00022614"/>
    </source>
</evidence>
<dbReference type="InterPro" id="IPR032675">
    <property type="entry name" value="LRR_dom_sf"/>
</dbReference>
<dbReference type="SMART" id="SM00365">
    <property type="entry name" value="LRR_SD22"/>
    <property type="match status" value="4"/>
</dbReference>
<dbReference type="AlphaFoldDB" id="A0A8C5SC26"/>
<evidence type="ECO:0000313" key="4">
    <source>
        <dbReference type="Proteomes" id="UP000694406"/>
    </source>
</evidence>
<keyword evidence="1" id="KW-0433">Leucine-rich repeat</keyword>
<sequence>MWSGLVFGKENKGGKFCLCLPASIGIHLASVLSVWKRVEGSSLINWSGQSLQKLAPTLSCNADIHTLILDKNQLIKLEHLENYKNLMQLSVASNRLVRMMGIAKLTHLRVLNLPHNSIGNVEGLKELVYLEWLNLAGNSLKTIDQISCCTSLQHLDLSDNNIPQIGDISRLSSLKVYIFKLIFFDGLNIPN</sequence>
<dbReference type="SUPFAM" id="SSF52058">
    <property type="entry name" value="L domain-like"/>
    <property type="match status" value="1"/>
</dbReference>
<organism evidence="3 4">
    <name type="scientific">Laticauda laticaudata</name>
    <name type="common">Blue-ringed sea krait</name>
    <name type="synonym">Blue-lipped sea krait</name>
    <dbReference type="NCBI Taxonomy" id="8630"/>
    <lineage>
        <taxon>Eukaryota</taxon>
        <taxon>Metazoa</taxon>
        <taxon>Chordata</taxon>
        <taxon>Craniata</taxon>
        <taxon>Vertebrata</taxon>
        <taxon>Euteleostomi</taxon>
        <taxon>Lepidosauria</taxon>
        <taxon>Squamata</taxon>
        <taxon>Bifurcata</taxon>
        <taxon>Unidentata</taxon>
        <taxon>Episquamata</taxon>
        <taxon>Toxicofera</taxon>
        <taxon>Serpentes</taxon>
        <taxon>Colubroidea</taxon>
        <taxon>Elapidae</taxon>
        <taxon>Laticaudinae</taxon>
        <taxon>Laticauda</taxon>
    </lineage>
</organism>